<evidence type="ECO:0000256" key="10">
    <source>
        <dbReference type="PROSITE-ProRule" id="PRU00470"/>
    </source>
</evidence>
<evidence type="ECO:0000256" key="2">
    <source>
        <dbReference type="ARBA" id="ARBA00022723"/>
    </source>
</evidence>
<reference evidence="12" key="1">
    <citation type="journal article" date="2023" name="bioRxiv">
        <title>Improved chromosome-level genome assembly for marigold (Tagetes erecta).</title>
        <authorList>
            <person name="Jiang F."/>
            <person name="Yuan L."/>
            <person name="Wang S."/>
            <person name="Wang H."/>
            <person name="Xu D."/>
            <person name="Wang A."/>
            <person name="Fan W."/>
        </authorList>
    </citation>
    <scope>NUCLEOTIDE SEQUENCE</scope>
    <source>
        <strain evidence="12">WSJ</strain>
        <tissue evidence="12">Leaf</tissue>
    </source>
</reference>
<dbReference type="AlphaFoldDB" id="A0AAD8PA80"/>
<protein>
    <recommendedName>
        <fullName evidence="11">SBP-type domain-containing protein</fullName>
    </recommendedName>
</protein>
<evidence type="ECO:0000256" key="6">
    <source>
        <dbReference type="ARBA" id="ARBA00023125"/>
    </source>
</evidence>
<evidence type="ECO:0000259" key="11">
    <source>
        <dbReference type="PROSITE" id="PS51141"/>
    </source>
</evidence>
<dbReference type="PROSITE" id="PS51141">
    <property type="entry name" value="ZF_SBP"/>
    <property type="match status" value="1"/>
</dbReference>
<evidence type="ECO:0000313" key="12">
    <source>
        <dbReference type="EMBL" id="KAK1437986.1"/>
    </source>
</evidence>
<evidence type="ECO:0000313" key="13">
    <source>
        <dbReference type="Proteomes" id="UP001229421"/>
    </source>
</evidence>
<dbReference type="GO" id="GO:0005634">
    <property type="term" value="C:nucleus"/>
    <property type="evidence" value="ECO:0007669"/>
    <property type="project" value="UniProtKB-SubCell"/>
</dbReference>
<dbReference type="InterPro" id="IPR044817">
    <property type="entry name" value="SBP-like"/>
</dbReference>
<dbReference type="PANTHER" id="PTHR31251:SF197">
    <property type="entry name" value="SQUAMOSA PROMOTER-BINDING-LIKE PROTEIN 16"/>
    <property type="match status" value="1"/>
</dbReference>
<comment type="caution">
    <text evidence="12">The sequence shown here is derived from an EMBL/GenBank/DDBJ whole genome shotgun (WGS) entry which is preliminary data.</text>
</comment>
<evidence type="ECO:0000256" key="9">
    <source>
        <dbReference type="ARBA" id="ARBA00056472"/>
    </source>
</evidence>
<accession>A0AAD8PA80</accession>
<dbReference type="FunFam" id="4.10.1100.10:FF:000001">
    <property type="entry name" value="Squamosa promoter-binding-like protein 14"/>
    <property type="match status" value="1"/>
</dbReference>
<dbReference type="GO" id="GO:0008270">
    <property type="term" value="F:zinc ion binding"/>
    <property type="evidence" value="ECO:0007669"/>
    <property type="project" value="UniProtKB-KW"/>
</dbReference>
<dbReference type="InterPro" id="IPR004333">
    <property type="entry name" value="SBP_dom"/>
</dbReference>
<keyword evidence="2" id="KW-0479">Metal-binding</keyword>
<dbReference type="PANTHER" id="PTHR31251">
    <property type="entry name" value="SQUAMOSA PROMOTER-BINDING-LIKE PROTEIN 4"/>
    <property type="match status" value="1"/>
</dbReference>
<name>A0AAD8PA80_TARER</name>
<keyword evidence="8" id="KW-0539">Nucleus</keyword>
<dbReference type="InterPro" id="IPR036893">
    <property type="entry name" value="SBP_sf"/>
</dbReference>
<dbReference type="GO" id="GO:0003677">
    <property type="term" value="F:DNA binding"/>
    <property type="evidence" value="ECO:0007669"/>
    <property type="project" value="UniProtKB-KW"/>
</dbReference>
<keyword evidence="4" id="KW-0862">Zinc</keyword>
<keyword evidence="5" id="KW-0805">Transcription regulation</keyword>
<sequence>MENEAAANSSKQKLKMKKGFVSDHNNHGGIILSTDDATSLDGLVKKKKSGHGGGGSSSGTRCCQGDNCTVDLSEAKQYHRRHKVCEVHAKAQAVMVAGVHQRFCQQCSRFHELSEFDDAKRSCRRRLAGHNERRRKSSTEFKGNRREVVAYGEIDDRGRFQDGGRRECDI</sequence>
<evidence type="ECO:0000256" key="4">
    <source>
        <dbReference type="ARBA" id="ARBA00022833"/>
    </source>
</evidence>
<keyword evidence="13" id="KW-1185">Reference proteome</keyword>
<gene>
    <name evidence="12" type="ORF">QVD17_03787</name>
</gene>
<feature type="domain" description="SBP-type" evidence="11">
    <location>
        <begin position="60"/>
        <end position="137"/>
    </location>
</feature>
<keyword evidence="3 10" id="KW-0863">Zinc-finger</keyword>
<comment type="subcellular location">
    <subcellularLocation>
        <location evidence="1">Nucleus</location>
    </subcellularLocation>
</comment>
<proteinExistence type="predicted"/>
<keyword evidence="7" id="KW-0804">Transcription</keyword>
<dbReference type="Pfam" id="PF03110">
    <property type="entry name" value="SBP"/>
    <property type="match status" value="1"/>
</dbReference>
<dbReference type="Gene3D" id="4.10.1100.10">
    <property type="entry name" value="Transcription factor, SBP-box domain"/>
    <property type="match status" value="1"/>
</dbReference>
<keyword evidence="6" id="KW-0238">DNA-binding</keyword>
<organism evidence="12 13">
    <name type="scientific">Tagetes erecta</name>
    <name type="common">African marigold</name>
    <dbReference type="NCBI Taxonomy" id="13708"/>
    <lineage>
        <taxon>Eukaryota</taxon>
        <taxon>Viridiplantae</taxon>
        <taxon>Streptophyta</taxon>
        <taxon>Embryophyta</taxon>
        <taxon>Tracheophyta</taxon>
        <taxon>Spermatophyta</taxon>
        <taxon>Magnoliopsida</taxon>
        <taxon>eudicotyledons</taxon>
        <taxon>Gunneridae</taxon>
        <taxon>Pentapetalae</taxon>
        <taxon>asterids</taxon>
        <taxon>campanulids</taxon>
        <taxon>Asterales</taxon>
        <taxon>Asteraceae</taxon>
        <taxon>Asteroideae</taxon>
        <taxon>Heliantheae alliance</taxon>
        <taxon>Tageteae</taxon>
        <taxon>Tagetes</taxon>
    </lineage>
</organism>
<evidence type="ECO:0000256" key="8">
    <source>
        <dbReference type="ARBA" id="ARBA00023242"/>
    </source>
</evidence>
<evidence type="ECO:0000256" key="3">
    <source>
        <dbReference type="ARBA" id="ARBA00022771"/>
    </source>
</evidence>
<dbReference type="EMBL" id="JAUHHV010000001">
    <property type="protein sequence ID" value="KAK1437986.1"/>
    <property type="molecule type" value="Genomic_DNA"/>
</dbReference>
<evidence type="ECO:0000256" key="7">
    <source>
        <dbReference type="ARBA" id="ARBA00023163"/>
    </source>
</evidence>
<dbReference type="Proteomes" id="UP001229421">
    <property type="component" value="Unassembled WGS sequence"/>
</dbReference>
<comment type="function">
    <text evidence="9">Probable transcriptional factor. Binds to the promoter of the SQUAMOSA gene.</text>
</comment>
<evidence type="ECO:0000256" key="1">
    <source>
        <dbReference type="ARBA" id="ARBA00004123"/>
    </source>
</evidence>
<evidence type="ECO:0000256" key="5">
    <source>
        <dbReference type="ARBA" id="ARBA00023015"/>
    </source>
</evidence>
<dbReference type="SUPFAM" id="SSF103612">
    <property type="entry name" value="SBT domain"/>
    <property type="match status" value="1"/>
</dbReference>